<name>A0ABW2T6P2_9ACTN</name>
<dbReference type="SMART" id="SM00418">
    <property type="entry name" value="HTH_ARSR"/>
    <property type="match status" value="1"/>
</dbReference>
<evidence type="ECO:0000256" key="3">
    <source>
        <dbReference type="ARBA" id="ARBA00023163"/>
    </source>
</evidence>
<evidence type="ECO:0000256" key="2">
    <source>
        <dbReference type="ARBA" id="ARBA00023125"/>
    </source>
</evidence>
<dbReference type="RefSeq" id="WP_343976099.1">
    <property type="nucleotide sequence ID" value="NZ_BAAAGK010000133.1"/>
</dbReference>
<dbReference type="EMBL" id="JBHTEE010000001">
    <property type="protein sequence ID" value="MFC7603815.1"/>
    <property type="molecule type" value="Genomic_DNA"/>
</dbReference>
<sequence>MPDHSSITDSRVLAAMAHPLRRRLLDLLKVNGPATASALSQRTGEAVGNISHHLRALAGAGLIEEAPELAQDRRERWWRRTSQTLCWSSNDFTHDAAGEVIARALESMNLERQTGHVRRWADQPQSIQERWPHGPFSSETWLHVTDDELAEFAAEIAAVMNRWAERDLPDDGRDRETVFAFARAVPAQL</sequence>
<keyword evidence="3" id="KW-0804">Transcription</keyword>
<evidence type="ECO:0000256" key="1">
    <source>
        <dbReference type="ARBA" id="ARBA00023015"/>
    </source>
</evidence>
<accession>A0ABW2T6P2</accession>
<gene>
    <name evidence="5" type="ORF">ACFQVD_27245</name>
</gene>
<keyword evidence="1" id="KW-0805">Transcription regulation</keyword>
<evidence type="ECO:0000313" key="5">
    <source>
        <dbReference type="EMBL" id="MFC7603815.1"/>
    </source>
</evidence>
<dbReference type="Gene3D" id="1.10.10.10">
    <property type="entry name" value="Winged helix-like DNA-binding domain superfamily/Winged helix DNA-binding domain"/>
    <property type="match status" value="1"/>
</dbReference>
<feature type="domain" description="HTH arsR-type" evidence="4">
    <location>
        <begin position="11"/>
        <end position="106"/>
    </location>
</feature>
<comment type="caution">
    <text evidence="5">The sequence shown here is derived from an EMBL/GenBank/DDBJ whole genome shotgun (WGS) entry which is preliminary data.</text>
</comment>
<dbReference type="InterPro" id="IPR036388">
    <property type="entry name" value="WH-like_DNA-bd_sf"/>
</dbReference>
<dbReference type="SUPFAM" id="SSF46785">
    <property type="entry name" value="Winged helix' DNA-binding domain"/>
    <property type="match status" value="1"/>
</dbReference>
<protein>
    <submittedName>
        <fullName evidence="5">Helix-turn-helix domain-containing protein</fullName>
    </submittedName>
</protein>
<evidence type="ECO:0000313" key="6">
    <source>
        <dbReference type="Proteomes" id="UP001596514"/>
    </source>
</evidence>
<evidence type="ECO:0000259" key="4">
    <source>
        <dbReference type="SMART" id="SM00418"/>
    </source>
</evidence>
<dbReference type="InterPro" id="IPR001845">
    <property type="entry name" value="HTH_ArsR_DNA-bd_dom"/>
</dbReference>
<dbReference type="PANTHER" id="PTHR33154">
    <property type="entry name" value="TRANSCRIPTIONAL REGULATOR, ARSR FAMILY"/>
    <property type="match status" value="1"/>
</dbReference>
<dbReference type="InterPro" id="IPR011991">
    <property type="entry name" value="ArsR-like_HTH"/>
</dbReference>
<dbReference type="Proteomes" id="UP001596514">
    <property type="component" value="Unassembled WGS sequence"/>
</dbReference>
<keyword evidence="2" id="KW-0238">DNA-binding</keyword>
<dbReference type="Pfam" id="PF12840">
    <property type="entry name" value="HTH_20"/>
    <property type="match status" value="1"/>
</dbReference>
<dbReference type="PANTHER" id="PTHR33154:SF15">
    <property type="entry name" value="REGULATORY PROTEIN ARSR"/>
    <property type="match status" value="1"/>
</dbReference>
<dbReference type="CDD" id="cd00090">
    <property type="entry name" value="HTH_ARSR"/>
    <property type="match status" value="1"/>
</dbReference>
<reference evidence="6" key="1">
    <citation type="journal article" date="2019" name="Int. J. Syst. Evol. Microbiol.">
        <title>The Global Catalogue of Microorganisms (GCM) 10K type strain sequencing project: providing services to taxonomists for standard genome sequencing and annotation.</title>
        <authorList>
            <consortium name="The Broad Institute Genomics Platform"/>
            <consortium name="The Broad Institute Genome Sequencing Center for Infectious Disease"/>
            <person name="Wu L."/>
            <person name="Ma J."/>
        </authorList>
    </citation>
    <scope>NUCLEOTIDE SEQUENCE [LARGE SCALE GENOMIC DNA]</scope>
    <source>
        <strain evidence="6">JCM 10083</strain>
    </source>
</reference>
<organism evidence="5 6">
    <name type="scientific">Streptosporangium amethystogenes subsp. fukuiense</name>
    <dbReference type="NCBI Taxonomy" id="698418"/>
    <lineage>
        <taxon>Bacteria</taxon>
        <taxon>Bacillati</taxon>
        <taxon>Actinomycetota</taxon>
        <taxon>Actinomycetes</taxon>
        <taxon>Streptosporangiales</taxon>
        <taxon>Streptosporangiaceae</taxon>
        <taxon>Streptosporangium</taxon>
    </lineage>
</organism>
<proteinExistence type="predicted"/>
<dbReference type="InterPro" id="IPR051081">
    <property type="entry name" value="HTH_MetalResp_TranReg"/>
</dbReference>
<dbReference type="InterPro" id="IPR036390">
    <property type="entry name" value="WH_DNA-bd_sf"/>
</dbReference>
<keyword evidence="6" id="KW-1185">Reference proteome</keyword>